<name>A0ABV7QJ72_9PSEU</name>
<evidence type="ECO:0000313" key="2">
    <source>
        <dbReference type="Proteomes" id="UP001595764"/>
    </source>
</evidence>
<comment type="caution">
    <text evidence="1">The sequence shown here is derived from an EMBL/GenBank/DDBJ whole genome shotgun (WGS) entry which is preliminary data.</text>
</comment>
<dbReference type="EMBL" id="JBHRWI010000022">
    <property type="protein sequence ID" value="MFC3512368.1"/>
    <property type="molecule type" value="Genomic_DNA"/>
</dbReference>
<dbReference type="Proteomes" id="UP001595764">
    <property type="component" value="Unassembled WGS sequence"/>
</dbReference>
<organism evidence="1 2">
    <name type="scientific">Amycolatopsis halotolerans</name>
    <dbReference type="NCBI Taxonomy" id="330083"/>
    <lineage>
        <taxon>Bacteria</taxon>
        <taxon>Bacillati</taxon>
        <taxon>Actinomycetota</taxon>
        <taxon>Actinomycetes</taxon>
        <taxon>Pseudonocardiales</taxon>
        <taxon>Pseudonocardiaceae</taxon>
        <taxon>Amycolatopsis</taxon>
    </lineage>
</organism>
<proteinExistence type="predicted"/>
<protein>
    <submittedName>
        <fullName evidence="1">Uncharacterized protein</fullName>
    </submittedName>
</protein>
<sequence>MQPVVEVCAREDFGLWPVTKVEPRSYFALGGNLTPDEVGTVLMCIASCNDVDPEDDGRPPRPADELGAFLHGLLTFDTLFASGGLRVTDTASGVVLLPGCCNGLEDWREWSRVLEIGGQAWFGHDPAPCAERRGDLVRLTVDAERSDSPVIELPAVALQHLLGAVENDLVDFLALATDWAARNLPRCASSVTAALARVLDLPVSPEPVSAAGSLTTS</sequence>
<dbReference type="RefSeq" id="WP_377870959.1">
    <property type="nucleotide sequence ID" value="NZ_JBHMAY010000025.1"/>
</dbReference>
<gene>
    <name evidence="1" type="ORF">ACFORO_19505</name>
</gene>
<keyword evidence="2" id="KW-1185">Reference proteome</keyword>
<reference evidence="2" key="1">
    <citation type="journal article" date="2019" name="Int. J. Syst. Evol. Microbiol.">
        <title>The Global Catalogue of Microorganisms (GCM) 10K type strain sequencing project: providing services to taxonomists for standard genome sequencing and annotation.</title>
        <authorList>
            <consortium name="The Broad Institute Genomics Platform"/>
            <consortium name="The Broad Institute Genome Sequencing Center for Infectious Disease"/>
            <person name="Wu L."/>
            <person name="Ma J."/>
        </authorList>
    </citation>
    <scope>NUCLEOTIDE SEQUENCE [LARGE SCALE GENOMIC DNA]</scope>
    <source>
        <strain evidence="2">CGMCC 4.7682</strain>
    </source>
</reference>
<evidence type="ECO:0000313" key="1">
    <source>
        <dbReference type="EMBL" id="MFC3512368.1"/>
    </source>
</evidence>
<accession>A0ABV7QJ72</accession>